<evidence type="ECO:0000256" key="1">
    <source>
        <dbReference type="SAM" id="MobiDB-lite"/>
    </source>
</evidence>
<accession>R9GPA2</accession>
<keyword evidence="3" id="KW-1185">Reference proteome</keyword>
<evidence type="ECO:0000313" key="2">
    <source>
        <dbReference type="EMBL" id="EOR93546.1"/>
    </source>
</evidence>
<evidence type="ECO:0000313" key="3">
    <source>
        <dbReference type="Proteomes" id="UP000014174"/>
    </source>
</evidence>
<dbReference type="STRING" id="1150600.ADIARSV_3259"/>
<dbReference type="EMBL" id="AQPN01000110">
    <property type="protein sequence ID" value="EOR93546.1"/>
    <property type="molecule type" value="Genomic_DNA"/>
</dbReference>
<dbReference type="Proteomes" id="UP000014174">
    <property type="component" value="Unassembled WGS sequence"/>
</dbReference>
<sequence length="39" mass="4398">MVKKQAGNKDMKGQQWPSAQSLMKSRSIHRNIATVVVMI</sequence>
<feature type="region of interest" description="Disordered" evidence="1">
    <location>
        <begin position="1"/>
        <end position="23"/>
    </location>
</feature>
<protein>
    <submittedName>
        <fullName evidence="2">Uncharacterized protein</fullName>
    </submittedName>
</protein>
<reference evidence="2 3" key="1">
    <citation type="journal article" date="2013" name="Genome Announc.">
        <title>Draft Genome Sequence of Arcticibacter svalbardensis Strain MN12-7T, a Member of the Family Sphingobacteriaceae Isolated from an Arctic Soil Sample.</title>
        <authorList>
            <person name="Shivaji S."/>
            <person name="Ara S."/>
            <person name="Prasad S."/>
            <person name="Manasa B.P."/>
            <person name="Begum Z."/>
            <person name="Singh A."/>
            <person name="Kumar Pinnaka A."/>
        </authorList>
    </citation>
    <scope>NUCLEOTIDE SEQUENCE [LARGE SCALE GENOMIC DNA]</scope>
    <source>
        <strain evidence="2 3">MN12-7</strain>
    </source>
</reference>
<proteinExistence type="predicted"/>
<dbReference type="AlphaFoldDB" id="R9GPA2"/>
<comment type="caution">
    <text evidence="2">The sequence shown here is derived from an EMBL/GenBank/DDBJ whole genome shotgun (WGS) entry which is preliminary data.</text>
</comment>
<organism evidence="2 3">
    <name type="scientific">Arcticibacter svalbardensis MN12-7</name>
    <dbReference type="NCBI Taxonomy" id="1150600"/>
    <lineage>
        <taxon>Bacteria</taxon>
        <taxon>Pseudomonadati</taxon>
        <taxon>Bacteroidota</taxon>
        <taxon>Sphingobacteriia</taxon>
        <taxon>Sphingobacteriales</taxon>
        <taxon>Sphingobacteriaceae</taxon>
        <taxon>Arcticibacter</taxon>
    </lineage>
</organism>
<name>R9GPA2_9SPHI</name>
<gene>
    <name evidence="2" type="ORF">ADIARSV_3259</name>
</gene>